<dbReference type="STRING" id="1121322.SAMN02745136_05471"/>
<accession>A0A1M7CN36</accession>
<protein>
    <submittedName>
        <fullName evidence="2">Transposase IS66 family protein</fullName>
    </submittedName>
</protein>
<dbReference type="Pfam" id="PF03050">
    <property type="entry name" value="DDE_Tnp_IS66"/>
    <property type="match status" value="1"/>
</dbReference>
<evidence type="ECO:0000259" key="1">
    <source>
        <dbReference type="Pfam" id="PF03050"/>
    </source>
</evidence>
<dbReference type="PANTHER" id="PTHR33678">
    <property type="entry name" value="BLL1576 PROTEIN"/>
    <property type="match status" value="1"/>
</dbReference>
<sequence>MAWLNQVNPGSNSKLKKAITYVQNRRDFIMTYLEDGRCSLSNNLSENVIRPVTVGRKNWLFSDTPDGATANSLYLTMVDMAKAYDLNLYEYLKFLLEHRPSKEMSDEELLKLAPWNATVQDLCKNKME</sequence>
<dbReference type="InterPro" id="IPR004291">
    <property type="entry name" value="Transposase_IS66_central"/>
</dbReference>
<dbReference type="InterPro" id="IPR052344">
    <property type="entry name" value="Transposase-related"/>
</dbReference>
<dbReference type="RefSeq" id="WP_278277760.1">
    <property type="nucleotide sequence ID" value="NZ_FRAC01000044.1"/>
</dbReference>
<feature type="domain" description="Transposase IS66 central" evidence="1">
    <location>
        <begin position="9"/>
        <end position="69"/>
    </location>
</feature>
<evidence type="ECO:0000313" key="2">
    <source>
        <dbReference type="EMBL" id="SHL68605.1"/>
    </source>
</evidence>
<proteinExistence type="predicted"/>
<organism evidence="2 3">
    <name type="scientific">Anaerocolumna jejuensis DSM 15929</name>
    <dbReference type="NCBI Taxonomy" id="1121322"/>
    <lineage>
        <taxon>Bacteria</taxon>
        <taxon>Bacillati</taxon>
        <taxon>Bacillota</taxon>
        <taxon>Clostridia</taxon>
        <taxon>Lachnospirales</taxon>
        <taxon>Lachnospiraceae</taxon>
        <taxon>Anaerocolumna</taxon>
    </lineage>
</organism>
<gene>
    <name evidence="2" type="ORF">SAMN02745136_05471</name>
</gene>
<name>A0A1M7CN36_9FIRM</name>
<keyword evidence="3" id="KW-1185">Reference proteome</keyword>
<dbReference type="EMBL" id="FRAC01000044">
    <property type="protein sequence ID" value="SHL68605.1"/>
    <property type="molecule type" value="Genomic_DNA"/>
</dbReference>
<evidence type="ECO:0000313" key="3">
    <source>
        <dbReference type="Proteomes" id="UP000184386"/>
    </source>
</evidence>
<dbReference type="AlphaFoldDB" id="A0A1M7CN36"/>
<dbReference type="PANTHER" id="PTHR33678:SF1">
    <property type="entry name" value="BLL1576 PROTEIN"/>
    <property type="match status" value="1"/>
</dbReference>
<dbReference type="Proteomes" id="UP000184386">
    <property type="component" value="Unassembled WGS sequence"/>
</dbReference>
<reference evidence="2 3" key="1">
    <citation type="submission" date="2016-11" db="EMBL/GenBank/DDBJ databases">
        <authorList>
            <person name="Jaros S."/>
            <person name="Januszkiewicz K."/>
            <person name="Wedrychowicz H."/>
        </authorList>
    </citation>
    <scope>NUCLEOTIDE SEQUENCE [LARGE SCALE GENOMIC DNA]</scope>
    <source>
        <strain evidence="2 3">DSM 15929</strain>
    </source>
</reference>